<reference evidence="3" key="1">
    <citation type="submission" date="2022-11" db="UniProtKB">
        <authorList>
            <consortium name="WormBaseParasite"/>
        </authorList>
    </citation>
    <scope>IDENTIFICATION</scope>
</reference>
<proteinExistence type="predicted"/>
<sequence length="464" mass="51318">MSLIARPNVRIRCLSDLVRERQKKPDDEPMEIDEPMDFPTINESKNDTISSSLNPEDVLPNYCSNVIMSPIRREINGNEYWIYVATSGKNPMPLPSYQRLTVIPDDFFDHSYHDDGPDAHSTPINDGRIITPPDLSSISTLSDQSGDNIVHSNNLNPVVRENFDAPHSAHHVAHSTPLNDGRIIAPPDLSSISTLSDQSESALNRDNTSLPNNLNPLVHENFNVPHSAHPVAHSTPVNVGRIITPPDLSSISPLSDQSEFQSALNRDNIVLPNNLNPLVHENFNVPHSAHPYHDDGPDAHSTPLNDEIIVAPPDLSSISPLSDQSEFQSALNRDNIFLPNNLNPVVHENFDVPHSAHPVAHSTPLNDLIIVIPPDLSSINPLSDPSEYQSALNCDNIVLPNNLNRVVDENFDTPKLPRPEKRSAPPFDSLLDSHVVRNDNVRVQGTVDAQIFEAQHAYIDSLPF</sequence>
<dbReference type="Proteomes" id="UP000887578">
    <property type="component" value="Unplaced"/>
</dbReference>
<dbReference type="AlphaFoldDB" id="A0A914R1U9"/>
<evidence type="ECO:0000313" key="3">
    <source>
        <dbReference type="WBParaSite" id="PDA_v2.g8479.t1"/>
    </source>
</evidence>
<organism evidence="2 3">
    <name type="scientific">Panagrolaimus davidi</name>
    <dbReference type="NCBI Taxonomy" id="227884"/>
    <lineage>
        <taxon>Eukaryota</taxon>
        <taxon>Metazoa</taxon>
        <taxon>Ecdysozoa</taxon>
        <taxon>Nematoda</taxon>
        <taxon>Chromadorea</taxon>
        <taxon>Rhabditida</taxon>
        <taxon>Tylenchina</taxon>
        <taxon>Panagrolaimomorpha</taxon>
        <taxon>Panagrolaimoidea</taxon>
        <taxon>Panagrolaimidae</taxon>
        <taxon>Panagrolaimus</taxon>
    </lineage>
</organism>
<evidence type="ECO:0000256" key="1">
    <source>
        <dbReference type="SAM" id="MobiDB-lite"/>
    </source>
</evidence>
<feature type="compositionally biased region" description="Polar residues" evidence="1">
    <location>
        <begin position="190"/>
        <end position="209"/>
    </location>
</feature>
<name>A0A914R1U9_9BILA</name>
<feature type="region of interest" description="Disordered" evidence="1">
    <location>
        <begin position="170"/>
        <end position="209"/>
    </location>
</feature>
<feature type="region of interest" description="Disordered" evidence="1">
    <location>
        <begin position="20"/>
        <end position="42"/>
    </location>
</feature>
<accession>A0A914R1U9</accession>
<evidence type="ECO:0000313" key="2">
    <source>
        <dbReference type="Proteomes" id="UP000887578"/>
    </source>
</evidence>
<protein>
    <submittedName>
        <fullName evidence="3">Uncharacterized protein</fullName>
    </submittedName>
</protein>
<dbReference type="WBParaSite" id="PDA_v2.g8479.t1">
    <property type="protein sequence ID" value="PDA_v2.g8479.t1"/>
    <property type="gene ID" value="PDA_v2.g8479"/>
</dbReference>
<keyword evidence="2" id="KW-1185">Reference proteome</keyword>